<evidence type="ECO:0000259" key="1">
    <source>
        <dbReference type="Pfam" id="PF01909"/>
    </source>
</evidence>
<evidence type="ECO:0000313" key="3">
    <source>
        <dbReference type="Proteomes" id="UP000029738"/>
    </source>
</evidence>
<accession>A0A8S9T0Q5</accession>
<dbReference type="GO" id="GO:0016779">
    <property type="term" value="F:nucleotidyltransferase activity"/>
    <property type="evidence" value="ECO:0007669"/>
    <property type="project" value="InterPro"/>
</dbReference>
<organism evidence="2 3">
    <name type="scientific">Tolypothrix bouteillei VB521301</name>
    <dbReference type="NCBI Taxonomy" id="1479485"/>
    <lineage>
        <taxon>Bacteria</taxon>
        <taxon>Bacillati</taxon>
        <taxon>Cyanobacteriota</taxon>
        <taxon>Cyanophyceae</taxon>
        <taxon>Nostocales</taxon>
        <taxon>Tolypothrichaceae</taxon>
        <taxon>Tolypothrix</taxon>
    </lineage>
</organism>
<comment type="caution">
    <text evidence="2">The sequence shown here is derived from an EMBL/GenBank/DDBJ whole genome shotgun (WGS) entry which is preliminary data.</text>
</comment>
<name>A0A8S9T0Q5_9CYAN</name>
<dbReference type="Pfam" id="PF01909">
    <property type="entry name" value="NTP_transf_2"/>
    <property type="match status" value="1"/>
</dbReference>
<gene>
    <name evidence="2" type="ORF">DA73_0400006410</name>
</gene>
<feature type="domain" description="Polymerase nucleotidyl transferase" evidence="1">
    <location>
        <begin position="22"/>
        <end position="63"/>
    </location>
</feature>
<protein>
    <submittedName>
        <fullName evidence="2">Oxalate:formate antiporter</fullName>
    </submittedName>
</protein>
<dbReference type="RefSeq" id="WP_050046359.1">
    <property type="nucleotide sequence ID" value="NZ_JHEG04000001.1"/>
</dbReference>
<dbReference type="OrthoDB" id="7375008at2"/>
<dbReference type="Gene3D" id="1.20.120.330">
    <property type="entry name" value="Nucleotidyltransferases domain 2"/>
    <property type="match status" value="1"/>
</dbReference>
<dbReference type="InterPro" id="IPR043519">
    <property type="entry name" value="NT_sf"/>
</dbReference>
<dbReference type="Gene3D" id="3.30.460.10">
    <property type="entry name" value="Beta Polymerase, domain 2"/>
    <property type="match status" value="1"/>
</dbReference>
<dbReference type="SUPFAM" id="SSF81301">
    <property type="entry name" value="Nucleotidyltransferase"/>
    <property type="match status" value="1"/>
</dbReference>
<keyword evidence="3" id="KW-1185">Reference proteome</keyword>
<sequence>MKDRMPIPEPQRSFLEKMLVKLQTDERLLGVAIAGSYLRGEMDEYSDLDLILVVNDGHYQNLFQQRQIFASQLGSLLAAFTGEHVGEPRVLICLYDNPLVHVDLKFLLLQAFTTDLIEDPVVLWEQENLLTTAIANNPCHYPPIDLQWIEDRFWVWVHYCAARLGRGELFEALDFLAFLRAQVLAPLAKVEAGRLPRGVRNLEKEIPQRLGDFYQTIAAQHNQHEIAQALQNSIHFYRRLRDALKSPTLVVRSQAEVASTEYLQKVIENF</sequence>
<proteinExistence type="predicted"/>
<dbReference type="Proteomes" id="UP000029738">
    <property type="component" value="Unassembled WGS sequence"/>
</dbReference>
<dbReference type="AlphaFoldDB" id="A0A8S9T0Q5"/>
<reference evidence="2" key="2">
    <citation type="submission" date="2019-11" db="EMBL/GenBank/DDBJ databases">
        <title>Improved Assembly of Tolypothrix boutellei genome.</title>
        <authorList>
            <person name="Sarangi A.N."/>
            <person name="Mukherjee M."/>
            <person name="Ghosh S."/>
            <person name="Singh D."/>
            <person name="Das A."/>
            <person name="Kant S."/>
            <person name="Prusty A."/>
            <person name="Tripathy S."/>
        </authorList>
    </citation>
    <scope>NUCLEOTIDE SEQUENCE</scope>
    <source>
        <strain evidence="2">VB521301</strain>
    </source>
</reference>
<reference evidence="2" key="1">
    <citation type="journal article" date="2015" name="Genome Announc.">
        <title>Draft Genome Sequence of Tolypothrix boutellei Strain VB521301.</title>
        <authorList>
            <person name="Chandrababunaidu M.M."/>
            <person name="Singh D."/>
            <person name="Sen D."/>
            <person name="Bhan S."/>
            <person name="Das S."/>
            <person name="Gupta A."/>
            <person name="Adhikary S.P."/>
            <person name="Tripathy S."/>
        </authorList>
    </citation>
    <scope>NUCLEOTIDE SEQUENCE</scope>
    <source>
        <strain evidence="2">VB521301</strain>
    </source>
</reference>
<dbReference type="EMBL" id="JHEG04000001">
    <property type="protein sequence ID" value="KAF3885139.1"/>
    <property type="molecule type" value="Genomic_DNA"/>
</dbReference>
<dbReference type="InterPro" id="IPR002934">
    <property type="entry name" value="Polymerase_NTP_transf_dom"/>
</dbReference>
<evidence type="ECO:0000313" key="2">
    <source>
        <dbReference type="EMBL" id="KAF3885139.1"/>
    </source>
</evidence>